<dbReference type="EMBL" id="PPUT01000019">
    <property type="protein sequence ID" value="RDC43578.1"/>
    <property type="molecule type" value="Genomic_DNA"/>
</dbReference>
<feature type="domain" description="GST N-terminal" evidence="1">
    <location>
        <begin position="28"/>
        <end position="106"/>
    </location>
</feature>
<dbReference type="InterPro" id="IPR036249">
    <property type="entry name" value="Thioredoxin-like_sf"/>
</dbReference>
<sequence length="108" mass="12519">MTWNPKLDFVTKKRKVFVLRKGSLMYFDNMVLYYKPTCPFCHKVLAFMEQEDIAMPMRDTLEPGVKDDLIRIAGKGQVPCLIVDGVPMFESDDIIRFLGDLILEREEG</sequence>
<dbReference type="PROSITE" id="PS51354">
    <property type="entry name" value="GLUTAREDOXIN_2"/>
    <property type="match status" value="1"/>
</dbReference>
<dbReference type="SUPFAM" id="SSF52833">
    <property type="entry name" value="Thioredoxin-like"/>
    <property type="match status" value="1"/>
</dbReference>
<dbReference type="PROSITE" id="PS50404">
    <property type="entry name" value="GST_NTER"/>
    <property type="match status" value="1"/>
</dbReference>
<gene>
    <name evidence="2" type="ORF">C1850_07775</name>
</gene>
<evidence type="ECO:0000313" key="2">
    <source>
        <dbReference type="EMBL" id="RDC43578.1"/>
    </source>
</evidence>
<dbReference type="Pfam" id="PF13409">
    <property type="entry name" value="GST_N_2"/>
    <property type="match status" value="1"/>
</dbReference>
<proteinExistence type="predicted"/>
<evidence type="ECO:0000259" key="1">
    <source>
        <dbReference type="PROSITE" id="PS50404"/>
    </source>
</evidence>
<reference evidence="2 3" key="1">
    <citation type="journal article" date="2018" name="Elife">
        <title>Discovery and characterization of a prevalent human gut bacterial enzyme sufficient for the inactivation of a family of plant toxins.</title>
        <authorList>
            <person name="Koppel N."/>
            <person name="Bisanz J.E."/>
            <person name="Pandelia M.E."/>
            <person name="Turnbaugh P.J."/>
            <person name="Balskus E.P."/>
        </authorList>
    </citation>
    <scope>NUCLEOTIDE SEQUENCE [LARGE SCALE GENOMIC DNA]</scope>
    <source>
        <strain evidence="2 3">OB21 GAM 11</strain>
    </source>
</reference>
<evidence type="ECO:0000313" key="3">
    <source>
        <dbReference type="Proteomes" id="UP000253805"/>
    </source>
</evidence>
<accession>A0A369NX78</accession>
<dbReference type="InterPro" id="IPR004045">
    <property type="entry name" value="Glutathione_S-Trfase_N"/>
</dbReference>
<name>A0A369NX78_9ACTN</name>
<protein>
    <submittedName>
        <fullName evidence="2">Glutaredoxin</fullName>
    </submittedName>
</protein>
<dbReference type="Proteomes" id="UP000253805">
    <property type="component" value="Unassembled WGS sequence"/>
</dbReference>
<organism evidence="2 3">
    <name type="scientific">Adlercreutzia equolifaciens subsp. celatus</name>
    <dbReference type="NCBI Taxonomy" id="394340"/>
    <lineage>
        <taxon>Bacteria</taxon>
        <taxon>Bacillati</taxon>
        <taxon>Actinomycetota</taxon>
        <taxon>Coriobacteriia</taxon>
        <taxon>Eggerthellales</taxon>
        <taxon>Eggerthellaceae</taxon>
        <taxon>Adlercreutzia</taxon>
    </lineage>
</organism>
<dbReference type="CDD" id="cd00570">
    <property type="entry name" value="GST_N_family"/>
    <property type="match status" value="1"/>
</dbReference>
<comment type="caution">
    <text evidence="2">The sequence shown here is derived from an EMBL/GenBank/DDBJ whole genome shotgun (WGS) entry which is preliminary data.</text>
</comment>
<dbReference type="Gene3D" id="3.40.30.10">
    <property type="entry name" value="Glutaredoxin"/>
    <property type="match status" value="1"/>
</dbReference>
<dbReference type="AlphaFoldDB" id="A0A369NX78"/>